<sequence length="100" mass="11466">MWGKALTRDVRFDILNVYGGIGAKINNVCELLKESTMHSHTWRRGEDKSMIDFIVMDDLLGSEVMDTLVYCDVNVGTDHFLVACRIKPLCQRWHTVQNGH</sequence>
<protein>
    <recommendedName>
        <fullName evidence="3">Endonuclease/exonuclease/phosphatase domain-containing protein</fullName>
    </recommendedName>
</protein>
<dbReference type="AlphaFoldDB" id="A0A4C1TP48"/>
<gene>
    <name evidence="1" type="ORF">EVAR_93922_1</name>
</gene>
<reference evidence="1 2" key="1">
    <citation type="journal article" date="2019" name="Commun. Biol.">
        <title>The bagworm genome reveals a unique fibroin gene that provides high tensile strength.</title>
        <authorList>
            <person name="Kono N."/>
            <person name="Nakamura H."/>
            <person name="Ohtoshi R."/>
            <person name="Tomita M."/>
            <person name="Numata K."/>
            <person name="Arakawa K."/>
        </authorList>
    </citation>
    <scope>NUCLEOTIDE SEQUENCE [LARGE SCALE GENOMIC DNA]</scope>
</reference>
<evidence type="ECO:0000313" key="1">
    <source>
        <dbReference type="EMBL" id="GBP15734.1"/>
    </source>
</evidence>
<dbReference type="Proteomes" id="UP000299102">
    <property type="component" value="Unassembled WGS sequence"/>
</dbReference>
<evidence type="ECO:0008006" key="3">
    <source>
        <dbReference type="Google" id="ProtNLM"/>
    </source>
</evidence>
<evidence type="ECO:0000313" key="2">
    <source>
        <dbReference type="Proteomes" id="UP000299102"/>
    </source>
</evidence>
<comment type="caution">
    <text evidence="1">The sequence shown here is derived from an EMBL/GenBank/DDBJ whole genome shotgun (WGS) entry which is preliminary data.</text>
</comment>
<name>A0A4C1TP48_EUMVA</name>
<keyword evidence="2" id="KW-1185">Reference proteome</keyword>
<accession>A0A4C1TP48</accession>
<proteinExistence type="predicted"/>
<dbReference type="OrthoDB" id="425681at2759"/>
<organism evidence="1 2">
    <name type="scientific">Eumeta variegata</name>
    <name type="common">Bagworm moth</name>
    <name type="synonym">Eumeta japonica</name>
    <dbReference type="NCBI Taxonomy" id="151549"/>
    <lineage>
        <taxon>Eukaryota</taxon>
        <taxon>Metazoa</taxon>
        <taxon>Ecdysozoa</taxon>
        <taxon>Arthropoda</taxon>
        <taxon>Hexapoda</taxon>
        <taxon>Insecta</taxon>
        <taxon>Pterygota</taxon>
        <taxon>Neoptera</taxon>
        <taxon>Endopterygota</taxon>
        <taxon>Lepidoptera</taxon>
        <taxon>Glossata</taxon>
        <taxon>Ditrysia</taxon>
        <taxon>Tineoidea</taxon>
        <taxon>Psychidae</taxon>
        <taxon>Oiketicinae</taxon>
        <taxon>Eumeta</taxon>
    </lineage>
</organism>
<dbReference type="EMBL" id="BGZK01000074">
    <property type="protein sequence ID" value="GBP15734.1"/>
    <property type="molecule type" value="Genomic_DNA"/>
</dbReference>